<dbReference type="OrthoDB" id="9805821at2"/>
<accession>F4A2H3</accession>
<dbReference type="PANTHER" id="PTHR30620:SF123">
    <property type="entry name" value="BETA-XYLOSIDASE"/>
    <property type="match status" value="1"/>
</dbReference>
<dbReference type="FunFam" id="3.20.20.300:FF:000011">
    <property type="entry name" value="Glycosyl hydrolase"/>
    <property type="match status" value="1"/>
</dbReference>
<feature type="domain" description="Fibronectin type III-like" evidence="3">
    <location>
        <begin position="653"/>
        <end position="722"/>
    </location>
</feature>
<dbReference type="InterPro" id="IPR026891">
    <property type="entry name" value="Fn3-like"/>
</dbReference>
<evidence type="ECO:0000313" key="5">
    <source>
        <dbReference type="Proteomes" id="UP000008457"/>
    </source>
</evidence>
<evidence type="ECO:0000256" key="2">
    <source>
        <dbReference type="ARBA" id="ARBA00022801"/>
    </source>
</evidence>
<dbReference type="InterPro" id="IPR001764">
    <property type="entry name" value="Glyco_hydro_3_N"/>
</dbReference>
<dbReference type="EMBL" id="CP002360">
    <property type="protein sequence ID" value="AEE97239.1"/>
    <property type="molecule type" value="Genomic_DNA"/>
</dbReference>
<dbReference type="PANTHER" id="PTHR30620">
    <property type="entry name" value="PERIPLASMIC BETA-GLUCOSIDASE-RELATED"/>
    <property type="match status" value="1"/>
</dbReference>
<dbReference type="Proteomes" id="UP000008457">
    <property type="component" value="Chromosome"/>
</dbReference>
<dbReference type="InterPro" id="IPR036881">
    <property type="entry name" value="Glyco_hydro_3_C_sf"/>
</dbReference>
<dbReference type="Gene3D" id="2.60.40.10">
    <property type="entry name" value="Immunoglobulins"/>
    <property type="match status" value="1"/>
</dbReference>
<dbReference type="InterPro" id="IPR017853">
    <property type="entry name" value="GH"/>
</dbReference>
<organism evidence="4 5">
    <name type="scientific">Mahella australiensis (strain DSM 15567 / CIP 107919 / 50-1 BON)</name>
    <dbReference type="NCBI Taxonomy" id="697281"/>
    <lineage>
        <taxon>Bacteria</taxon>
        <taxon>Bacillati</taxon>
        <taxon>Bacillota</taxon>
        <taxon>Clostridia</taxon>
        <taxon>Thermoanaerobacterales</taxon>
        <taxon>Thermoanaerobacterales Family IV. Incertae Sedis</taxon>
        <taxon>Mahella</taxon>
    </lineage>
</organism>
<dbReference type="Gene3D" id="3.20.20.300">
    <property type="entry name" value="Glycoside hydrolase, family 3, N-terminal domain"/>
    <property type="match status" value="1"/>
</dbReference>
<proteinExistence type="inferred from homology"/>
<dbReference type="FunFam" id="3.40.50.1700:FF:000009">
    <property type="entry name" value="Periplasmic beta-glucosidase"/>
    <property type="match status" value="1"/>
</dbReference>
<dbReference type="Pfam" id="PF00933">
    <property type="entry name" value="Glyco_hydro_3"/>
    <property type="match status" value="1"/>
</dbReference>
<keyword evidence="2 4" id="KW-0378">Hydrolase</keyword>
<dbReference type="AlphaFoldDB" id="F4A2H3"/>
<dbReference type="GO" id="GO:0008422">
    <property type="term" value="F:beta-glucosidase activity"/>
    <property type="evidence" value="ECO:0007669"/>
    <property type="project" value="TreeGrafter"/>
</dbReference>
<gene>
    <name evidence="4" type="ordered locus">Mahau_2066</name>
</gene>
<dbReference type="HOGENOM" id="CLU_004542_5_1_9"/>
<reference evidence="5" key="1">
    <citation type="submission" date="2010-11" db="EMBL/GenBank/DDBJ databases">
        <title>The complete genome of Mahella australiensis DSM 15567.</title>
        <authorList>
            <consortium name="US DOE Joint Genome Institute (JGI-PGF)"/>
            <person name="Lucas S."/>
            <person name="Copeland A."/>
            <person name="Lapidus A."/>
            <person name="Bruce D."/>
            <person name="Goodwin L."/>
            <person name="Pitluck S."/>
            <person name="Kyrpides N."/>
            <person name="Mavromatis K."/>
            <person name="Pagani I."/>
            <person name="Ivanova N."/>
            <person name="Teshima H."/>
            <person name="Brettin T."/>
            <person name="Detter J.C."/>
            <person name="Han C."/>
            <person name="Tapia R."/>
            <person name="Land M."/>
            <person name="Hauser L."/>
            <person name="Markowitz V."/>
            <person name="Cheng J.-F."/>
            <person name="Hugenholtz P."/>
            <person name="Woyke T."/>
            <person name="Wu D."/>
            <person name="Spring S."/>
            <person name="Pukall R."/>
            <person name="Steenblock K."/>
            <person name="Schneider S."/>
            <person name="Klenk H.-P."/>
            <person name="Eisen J.A."/>
        </authorList>
    </citation>
    <scope>NUCLEOTIDE SEQUENCE [LARGE SCALE GENOMIC DNA]</scope>
    <source>
        <strain evidence="5">DSM 15567 / CIP 107919 / 50-1 BON</strain>
    </source>
</reference>
<protein>
    <submittedName>
        <fullName evidence="4">Glycoside hydrolase family 3 domain protein</fullName>
    </submittedName>
</protein>
<dbReference type="FunFam" id="2.60.40.10:FF:000495">
    <property type="entry name" value="Periplasmic beta-glucosidase"/>
    <property type="match status" value="1"/>
</dbReference>
<dbReference type="Pfam" id="PF14310">
    <property type="entry name" value="Fn3-like"/>
    <property type="match status" value="1"/>
</dbReference>
<reference evidence="4 5" key="2">
    <citation type="journal article" date="2011" name="Stand. Genomic Sci.">
        <title>Complete genome sequence of Mahella australiensis type strain (50-1 BON).</title>
        <authorList>
            <person name="Sikorski J."/>
            <person name="Teshima H."/>
            <person name="Nolan M."/>
            <person name="Lucas S."/>
            <person name="Hammon N."/>
            <person name="Deshpande S."/>
            <person name="Cheng J.F."/>
            <person name="Pitluck S."/>
            <person name="Liolios K."/>
            <person name="Pagani I."/>
            <person name="Ivanova N."/>
            <person name="Huntemann M."/>
            <person name="Mavromatis K."/>
            <person name="Ovchinikova G."/>
            <person name="Pati A."/>
            <person name="Tapia R."/>
            <person name="Han C."/>
            <person name="Goodwin L."/>
            <person name="Chen A."/>
            <person name="Palaniappan K."/>
            <person name="Land M."/>
            <person name="Hauser L."/>
            <person name="Ngatchou-Djao O.D."/>
            <person name="Rohde M."/>
            <person name="Pukall R."/>
            <person name="Spring S."/>
            <person name="Abt B."/>
            <person name="Goker M."/>
            <person name="Detter J.C."/>
            <person name="Woyke T."/>
            <person name="Bristow J."/>
            <person name="Markowitz V."/>
            <person name="Hugenholtz P."/>
            <person name="Eisen J.A."/>
            <person name="Kyrpides N.C."/>
            <person name="Klenk H.P."/>
            <person name="Lapidus A."/>
        </authorList>
    </citation>
    <scope>NUCLEOTIDE SEQUENCE [LARGE SCALE GENOMIC DNA]</scope>
    <source>
        <strain evidence="5">DSM 15567 / CIP 107919 / 50-1 BON</strain>
    </source>
</reference>
<name>F4A2H3_MAHA5</name>
<dbReference type="SMART" id="SM01217">
    <property type="entry name" value="Fn3_like"/>
    <property type="match status" value="1"/>
</dbReference>
<dbReference type="eggNOG" id="COG1472">
    <property type="taxonomic scope" value="Bacteria"/>
</dbReference>
<evidence type="ECO:0000259" key="3">
    <source>
        <dbReference type="SMART" id="SM01217"/>
    </source>
</evidence>
<dbReference type="Pfam" id="PF01915">
    <property type="entry name" value="Glyco_hydro_3_C"/>
    <property type="match status" value="1"/>
</dbReference>
<evidence type="ECO:0000256" key="1">
    <source>
        <dbReference type="ARBA" id="ARBA00005336"/>
    </source>
</evidence>
<dbReference type="SUPFAM" id="SSF52279">
    <property type="entry name" value="Beta-D-glucan exohydrolase, C-terminal domain"/>
    <property type="match status" value="1"/>
</dbReference>
<dbReference type="RefSeq" id="WP_013781667.1">
    <property type="nucleotide sequence ID" value="NC_015520.1"/>
</dbReference>
<keyword evidence="5" id="KW-1185">Reference proteome</keyword>
<dbReference type="InterPro" id="IPR002772">
    <property type="entry name" value="Glyco_hydro_3_C"/>
</dbReference>
<sequence length="753" mass="81726">MYAQVKRLISQMTLEEKIAQLNAVPIEDLLDDSGEQLSEEKLEELLSNGIGQITRVAGGLGDPSKVDTSPKHAAELANAIQKYLKEKTRLGIPAIVHEECLSGFMADGATVFPQAIGLASTWDAEAIEAMAGVIRQQMKAAGAHQGLSPVLDVARDPRWGRVEETFGEDPYLVASMAVSYVRGLQGQDLTKGIFATLKHFAGHSFSEGGRNCAPVHVGERELWDIFLFPFEAAVREANAKSVMNAYHDIDGVPCAASRELLTDILRGHFGFDGIVVSDYDAIDRLRKAHFTAGNKKEAAVQALEAGIDIELPKMDCYGQPLMDAVKEGMISEATINESVERVLTAKFELGLFDGVYVDVDSVPGLFETPEQREMSRDIARKSIVLLKNDNVLPLSKDIKSIAVIGPNADNARNMLGDYAFMAHRSYDKTSVHIVTVLEGIKNKVLDSCRITYAKGCDIIDPSTDGFVEAVNAARAADAAIVVVGDNSGIFGKGTSGENDDRTDITLPGVQMQLVKAIKDTGKPVIVVLINGRAFAAKELADNASALMEAWYPGEEGGNAVADVLFGDYNPAGRLPISLPCEVGQIPINYNLKPASYINYLSTETKPAFAFGYGMSYTTFGYSDLSITPAVAPSAGKVDISFKVTNAGQLAGDEVVQLYIRDEVSSIVRPVKELKGFKRVNLQPGETKEITFTLYADQLAFHDKDMRLVVEPGTFKIMVGSSSDDIRLEGSFEIDGQKREVMAERRFFADVVIQ</sequence>
<dbReference type="Gene3D" id="3.40.50.1700">
    <property type="entry name" value="Glycoside hydrolase family 3 C-terminal domain"/>
    <property type="match status" value="1"/>
</dbReference>
<dbReference type="SUPFAM" id="SSF51445">
    <property type="entry name" value="(Trans)glycosidases"/>
    <property type="match status" value="1"/>
</dbReference>
<comment type="similarity">
    <text evidence="1">Belongs to the glycosyl hydrolase 3 family.</text>
</comment>
<dbReference type="KEGG" id="mas:Mahau_2066"/>
<dbReference type="InterPro" id="IPR036962">
    <property type="entry name" value="Glyco_hydro_3_N_sf"/>
</dbReference>
<dbReference type="InterPro" id="IPR051915">
    <property type="entry name" value="Cellulose_Degrad_GH3"/>
</dbReference>
<dbReference type="PRINTS" id="PR00133">
    <property type="entry name" value="GLHYDRLASE3"/>
</dbReference>
<dbReference type="InterPro" id="IPR013783">
    <property type="entry name" value="Ig-like_fold"/>
</dbReference>
<dbReference type="GO" id="GO:0009251">
    <property type="term" value="P:glucan catabolic process"/>
    <property type="evidence" value="ECO:0007669"/>
    <property type="project" value="TreeGrafter"/>
</dbReference>
<evidence type="ECO:0000313" key="4">
    <source>
        <dbReference type="EMBL" id="AEE97239.1"/>
    </source>
</evidence>
<dbReference type="STRING" id="697281.Mahau_2066"/>